<dbReference type="Proteomes" id="UP000824469">
    <property type="component" value="Unassembled WGS sequence"/>
</dbReference>
<feature type="region of interest" description="Disordered" evidence="1">
    <location>
        <begin position="36"/>
        <end position="74"/>
    </location>
</feature>
<feature type="compositionally biased region" description="Polar residues" evidence="1">
    <location>
        <begin position="58"/>
        <end position="68"/>
    </location>
</feature>
<name>A0AA38BND3_TAXCH</name>
<sequence length="93" mass="10275">MGGRTLPAAYSIAVRVENSLIQVGKLAPRTPMPWFPEMSQVPQPSMAPIPIPEKSMQPVASTSYSPSQQKEDEELKALIRNLSNKVISLEKQQ</sequence>
<comment type="caution">
    <text evidence="2">The sequence shown here is derived from an EMBL/GenBank/DDBJ whole genome shotgun (WGS) entry which is preliminary data.</text>
</comment>
<reference evidence="2 3" key="1">
    <citation type="journal article" date="2021" name="Nat. Plants">
        <title>The Taxus genome provides insights into paclitaxel biosynthesis.</title>
        <authorList>
            <person name="Xiong X."/>
            <person name="Gou J."/>
            <person name="Liao Q."/>
            <person name="Li Y."/>
            <person name="Zhou Q."/>
            <person name="Bi G."/>
            <person name="Li C."/>
            <person name="Du R."/>
            <person name="Wang X."/>
            <person name="Sun T."/>
            <person name="Guo L."/>
            <person name="Liang H."/>
            <person name="Lu P."/>
            <person name="Wu Y."/>
            <person name="Zhang Z."/>
            <person name="Ro D.K."/>
            <person name="Shang Y."/>
            <person name="Huang S."/>
            <person name="Yan J."/>
        </authorList>
    </citation>
    <scope>NUCLEOTIDE SEQUENCE [LARGE SCALE GENOMIC DNA]</scope>
    <source>
        <strain evidence="2">Ta-2019</strain>
    </source>
</reference>
<keyword evidence="3" id="KW-1185">Reference proteome</keyword>
<feature type="non-terminal residue" evidence="2">
    <location>
        <position position="93"/>
    </location>
</feature>
<gene>
    <name evidence="2" type="ORF">KI387_032057</name>
</gene>
<proteinExistence type="predicted"/>
<protein>
    <submittedName>
        <fullName evidence="2">Uncharacterized protein</fullName>
    </submittedName>
</protein>
<dbReference type="EMBL" id="JAHRHJ020003813">
    <property type="protein sequence ID" value="KAH9287940.1"/>
    <property type="molecule type" value="Genomic_DNA"/>
</dbReference>
<dbReference type="AlphaFoldDB" id="A0AA38BND3"/>
<evidence type="ECO:0000256" key="1">
    <source>
        <dbReference type="SAM" id="MobiDB-lite"/>
    </source>
</evidence>
<accession>A0AA38BND3</accession>
<evidence type="ECO:0000313" key="3">
    <source>
        <dbReference type="Proteomes" id="UP000824469"/>
    </source>
</evidence>
<evidence type="ECO:0000313" key="2">
    <source>
        <dbReference type="EMBL" id="KAH9287940.1"/>
    </source>
</evidence>
<organism evidence="2 3">
    <name type="scientific">Taxus chinensis</name>
    <name type="common">Chinese yew</name>
    <name type="synonym">Taxus wallichiana var. chinensis</name>
    <dbReference type="NCBI Taxonomy" id="29808"/>
    <lineage>
        <taxon>Eukaryota</taxon>
        <taxon>Viridiplantae</taxon>
        <taxon>Streptophyta</taxon>
        <taxon>Embryophyta</taxon>
        <taxon>Tracheophyta</taxon>
        <taxon>Spermatophyta</taxon>
        <taxon>Pinopsida</taxon>
        <taxon>Pinidae</taxon>
        <taxon>Conifers II</taxon>
        <taxon>Cupressales</taxon>
        <taxon>Taxaceae</taxon>
        <taxon>Taxus</taxon>
    </lineage>
</organism>